<dbReference type="Proteomes" id="UP000555546">
    <property type="component" value="Unassembled WGS sequence"/>
</dbReference>
<dbReference type="AlphaFoldDB" id="A0A7W9EMX4"/>
<protein>
    <submittedName>
        <fullName evidence="1">Uncharacterized protein</fullName>
    </submittedName>
</protein>
<evidence type="ECO:0000313" key="2">
    <source>
        <dbReference type="Proteomes" id="UP000555546"/>
    </source>
</evidence>
<accession>A0A7W9EMX4</accession>
<name>A0A7W9EMX4_9HYPH</name>
<organism evidence="1 2">
    <name type="scientific">Brucella daejeonensis</name>
    <dbReference type="NCBI Taxonomy" id="659015"/>
    <lineage>
        <taxon>Bacteria</taxon>
        <taxon>Pseudomonadati</taxon>
        <taxon>Pseudomonadota</taxon>
        <taxon>Alphaproteobacteria</taxon>
        <taxon>Hyphomicrobiales</taxon>
        <taxon>Brucellaceae</taxon>
        <taxon>Brucella/Ochrobactrum group</taxon>
        <taxon>Brucella</taxon>
    </lineage>
</organism>
<proteinExistence type="predicted"/>
<gene>
    <name evidence="1" type="ORF">FHS76_002394</name>
</gene>
<dbReference type="EMBL" id="JACIJG010000008">
    <property type="protein sequence ID" value="MBB5702510.1"/>
    <property type="molecule type" value="Genomic_DNA"/>
</dbReference>
<evidence type="ECO:0000313" key="1">
    <source>
        <dbReference type="EMBL" id="MBB5702510.1"/>
    </source>
</evidence>
<comment type="caution">
    <text evidence="1">The sequence shown here is derived from an EMBL/GenBank/DDBJ whole genome shotgun (WGS) entry which is preliminary data.</text>
</comment>
<reference evidence="1 2" key="1">
    <citation type="submission" date="2020-08" db="EMBL/GenBank/DDBJ databases">
        <title>Genomic Encyclopedia of Type Strains, Phase IV (KMG-IV): sequencing the most valuable type-strain genomes for metagenomic binning, comparative biology and taxonomic classification.</title>
        <authorList>
            <person name="Goeker M."/>
        </authorList>
    </citation>
    <scope>NUCLEOTIDE SEQUENCE [LARGE SCALE GENOMIC DNA]</scope>
    <source>
        <strain evidence="1 2">DSM 26944</strain>
    </source>
</reference>
<keyword evidence="2" id="KW-1185">Reference proteome</keyword>
<sequence>MTTLEQALNGLIIERIPKGVNRLSVIFRAVSGMRAGAPI</sequence>